<keyword evidence="2" id="KW-0547">Nucleotide-binding</keyword>
<dbReference type="SUPFAM" id="SSF52540">
    <property type="entry name" value="P-loop containing nucleoside triphosphate hydrolases"/>
    <property type="match status" value="1"/>
</dbReference>
<accession>A1VQX5</accession>
<dbReference type="InterPro" id="IPR027417">
    <property type="entry name" value="P-loop_NTPase"/>
</dbReference>
<dbReference type="OrthoDB" id="238366at2"/>
<keyword evidence="5" id="KW-0472">Membrane</keyword>
<dbReference type="Proteomes" id="UP000000644">
    <property type="component" value="Chromosome"/>
</dbReference>
<dbReference type="GO" id="GO:0016020">
    <property type="term" value="C:membrane"/>
    <property type="evidence" value="ECO:0007669"/>
    <property type="project" value="UniProtKB-SubCell"/>
</dbReference>
<gene>
    <name evidence="7" type="ordered locus">Pnap_2751</name>
</gene>
<evidence type="ECO:0000256" key="4">
    <source>
        <dbReference type="ARBA" id="ARBA00023134"/>
    </source>
</evidence>
<evidence type="ECO:0000313" key="7">
    <source>
        <dbReference type="EMBL" id="ABM38053.1"/>
    </source>
</evidence>
<evidence type="ECO:0000256" key="5">
    <source>
        <dbReference type="ARBA" id="ARBA00023136"/>
    </source>
</evidence>
<dbReference type="KEGG" id="pna:Pnap_2751"/>
<name>A1VQX5_POLNA</name>
<evidence type="ECO:0000259" key="6">
    <source>
        <dbReference type="Pfam" id="PF01926"/>
    </source>
</evidence>
<dbReference type="RefSeq" id="WP_011802130.1">
    <property type="nucleotide sequence ID" value="NC_008781.1"/>
</dbReference>
<feature type="domain" description="G" evidence="6">
    <location>
        <begin position="47"/>
        <end position="151"/>
    </location>
</feature>
<reference evidence="8" key="1">
    <citation type="journal article" date="2009" name="Environ. Microbiol.">
        <title>The genome of Polaromonas naphthalenivorans strain CJ2, isolated from coal tar-contaminated sediment, reveals physiological and metabolic versatility and evolution through extensive horizontal gene transfer.</title>
        <authorList>
            <person name="Yagi J.M."/>
            <person name="Sims D."/>
            <person name="Brettin T."/>
            <person name="Bruce D."/>
            <person name="Madsen E.L."/>
        </authorList>
    </citation>
    <scope>NUCLEOTIDE SEQUENCE [LARGE SCALE GENOMIC DNA]</scope>
    <source>
        <strain evidence="8">CJ2</strain>
    </source>
</reference>
<keyword evidence="3" id="KW-0378">Hydrolase</keyword>
<evidence type="ECO:0000256" key="2">
    <source>
        <dbReference type="ARBA" id="ARBA00022741"/>
    </source>
</evidence>
<evidence type="ECO:0000256" key="3">
    <source>
        <dbReference type="ARBA" id="ARBA00022801"/>
    </source>
</evidence>
<dbReference type="Pfam" id="PF01926">
    <property type="entry name" value="MMR_HSR1"/>
    <property type="match status" value="1"/>
</dbReference>
<dbReference type="GO" id="GO:0005525">
    <property type="term" value="F:GTP binding"/>
    <property type="evidence" value="ECO:0007669"/>
    <property type="project" value="UniProtKB-KW"/>
</dbReference>
<comment type="subcellular location">
    <subcellularLocation>
        <location evidence="1">Membrane</location>
    </subcellularLocation>
</comment>
<keyword evidence="4" id="KW-0342">GTP-binding</keyword>
<dbReference type="InterPro" id="IPR006073">
    <property type="entry name" value="GTP-bd"/>
</dbReference>
<dbReference type="InterPro" id="IPR027094">
    <property type="entry name" value="Mitofusin_fam"/>
</dbReference>
<dbReference type="PANTHER" id="PTHR10465">
    <property type="entry name" value="TRANSMEMBRANE GTPASE FZO1"/>
    <property type="match status" value="1"/>
</dbReference>
<dbReference type="PANTHER" id="PTHR10465:SF0">
    <property type="entry name" value="SARCALUMENIN"/>
    <property type="match status" value="1"/>
</dbReference>
<proteinExistence type="predicted"/>
<dbReference type="eggNOG" id="COG0370">
    <property type="taxonomic scope" value="Bacteria"/>
</dbReference>
<dbReference type="HOGENOM" id="CLU_497758_0_0_4"/>
<dbReference type="Gene3D" id="3.40.50.300">
    <property type="entry name" value="P-loop containing nucleotide triphosphate hydrolases"/>
    <property type="match status" value="1"/>
</dbReference>
<dbReference type="AlphaFoldDB" id="A1VQX5"/>
<keyword evidence="8" id="KW-1185">Reference proteome</keyword>
<evidence type="ECO:0000256" key="1">
    <source>
        <dbReference type="ARBA" id="ARBA00004370"/>
    </source>
</evidence>
<dbReference type="EMBL" id="CP000529">
    <property type="protein sequence ID" value="ABM38053.1"/>
    <property type="molecule type" value="Genomic_DNA"/>
</dbReference>
<evidence type="ECO:0000313" key="8">
    <source>
        <dbReference type="Proteomes" id="UP000000644"/>
    </source>
</evidence>
<organism evidence="7 8">
    <name type="scientific">Polaromonas naphthalenivorans (strain CJ2)</name>
    <dbReference type="NCBI Taxonomy" id="365044"/>
    <lineage>
        <taxon>Bacteria</taxon>
        <taxon>Pseudomonadati</taxon>
        <taxon>Pseudomonadota</taxon>
        <taxon>Betaproteobacteria</taxon>
        <taxon>Burkholderiales</taxon>
        <taxon>Comamonadaceae</taxon>
        <taxon>Polaromonas</taxon>
    </lineage>
</organism>
<protein>
    <submittedName>
        <fullName evidence="7">GTP-binding protein, HSR1-related protein</fullName>
    </submittedName>
</protein>
<dbReference type="STRING" id="365044.Pnap_2751"/>
<dbReference type="GO" id="GO:0003924">
    <property type="term" value="F:GTPase activity"/>
    <property type="evidence" value="ECO:0007669"/>
    <property type="project" value="InterPro"/>
</dbReference>
<sequence>MSMSEFHHVIGGFDANKLILERYVPPEKLDKLTELIKRRRNDATPVIMVYGVYNAGKSTLINALVGAELANVSDRPETDRVTSYPWGNFKLLDTPGIDAPKEHEAVTEAQLDAADIVIFVLSSHGVSEERSTFEVIVDLVKRRRRVMVVINNKTGLMDASVDMLALKDKIRENLQVQAKRTGLDKILELVPIELVHAKSALKGRLEGKTTLLQHSGLEKFEHKLLAFLNDTKARDVVRSLASEVTLLVDEALMVAEKKAQSLGSQKIDKVQARLERERQFLETELLAKVHSTAREMKGDVRSLLENSRDQAEIETGHQQISQKYSDGIRLAMEDSLRIFSSKLASISDELELGQVHAGSIHTDAEIKAISERGGASNRIDFSGIQSVLGRSLQQIAKKDVVTALKFGKEIFPQLFKGVGPVGMNKLASGTMKALGKKVGGKFGFPIVDGLIAVGSSIHAYYQAEKETKRQLEEERRMAQAIEDGVSQFTYSFVEHAEAAVVACFDQAFTPMFEQIGEVRNQLTGDSRAVSTDAEELRAFKRVLETEMSK</sequence>